<evidence type="ECO:0000256" key="3">
    <source>
        <dbReference type="ARBA" id="ARBA00038853"/>
    </source>
</evidence>
<evidence type="ECO:0000313" key="13">
    <source>
        <dbReference type="Proteomes" id="UP000694904"/>
    </source>
</evidence>
<gene>
    <name evidence="14" type="primary">LOC108620500</name>
</gene>
<accession>A0ABM1Q0A6</accession>
<evidence type="ECO:0000259" key="11">
    <source>
        <dbReference type="Pfam" id="PF01408"/>
    </source>
</evidence>
<dbReference type="InterPro" id="IPR036291">
    <property type="entry name" value="NAD(P)-bd_dom_sf"/>
</dbReference>
<comment type="similarity">
    <text evidence="1">Belongs to the Gfo/Idh/MocA family.</text>
</comment>
<sequence>MSSGKLIRWGIASAGKISEDFVIALSTLPASDHQVVAVAARAQERAAEFAKKHGIPTALGSYEELAKSKDVDVVYIGVLNPQHYEVSLLMLNHGKHVLCEKPLAMNRKQVEGILAAAKANKRFFMEAVWSRFFPSYQHVRQLIDNGALGEIKDVQVNFGFPLANVDRLQKRELGGGVVYDLGIYTIQVSQWAFQEPPQKIESTGHTNAEGIDDDVSTTLTYSGGRTARMRISSREKLDNKAIIKGTKGQVTLIDFWTPNKLIDIDGTEKEWLPPKGKHTTNYANSEAMRYEAEAVRQSILAGELENKTVSYADSLLFAQIEDTIRKQIGVLNKYDEQ</sequence>
<dbReference type="Gene3D" id="3.40.50.720">
    <property type="entry name" value="NAD(P)-binding Rossmann-like Domain"/>
    <property type="match status" value="1"/>
</dbReference>
<evidence type="ECO:0000256" key="1">
    <source>
        <dbReference type="ARBA" id="ARBA00010928"/>
    </source>
</evidence>
<evidence type="ECO:0000313" key="14">
    <source>
        <dbReference type="RefSeq" id="XP_017872892.1"/>
    </source>
</evidence>
<evidence type="ECO:0000256" key="5">
    <source>
        <dbReference type="ARBA" id="ARBA00040603"/>
    </source>
</evidence>
<feature type="domain" description="GFO/IDH/MocA-like oxidoreductase" evidence="12">
    <location>
        <begin position="136"/>
        <end position="250"/>
    </location>
</feature>
<dbReference type="PANTHER" id="PTHR22604">
    <property type="entry name" value="OXIDOREDUCTASES"/>
    <property type="match status" value="1"/>
</dbReference>
<evidence type="ECO:0000256" key="4">
    <source>
        <dbReference type="ARBA" id="ARBA00038984"/>
    </source>
</evidence>
<evidence type="ECO:0000256" key="6">
    <source>
        <dbReference type="ARBA" id="ARBA00042926"/>
    </source>
</evidence>
<comment type="catalytic activity">
    <reaction evidence="9">
        <text>(1R,2R)-1,2-dihydrobenzene-1,2-diol + NADP(+) = catechol + NADPH + H(+)</text>
        <dbReference type="Rhea" id="RHEA:16729"/>
        <dbReference type="ChEBI" id="CHEBI:10702"/>
        <dbReference type="ChEBI" id="CHEBI:15378"/>
        <dbReference type="ChEBI" id="CHEBI:18135"/>
        <dbReference type="ChEBI" id="CHEBI:57783"/>
        <dbReference type="ChEBI" id="CHEBI:58349"/>
        <dbReference type="EC" id="1.3.1.20"/>
    </reaction>
</comment>
<dbReference type="SUPFAM" id="SSF55347">
    <property type="entry name" value="Glyceraldehyde-3-phosphate dehydrogenase-like, C-terminal domain"/>
    <property type="match status" value="1"/>
</dbReference>
<dbReference type="InterPro" id="IPR055170">
    <property type="entry name" value="GFO_IDH_MocA-like_dom"/>
</dbReference>
<dbReference type="Proteomes" id="UP000694904">
    <property type="component" value="Unplaced"/>
</dbReference>
<evidence type="ECO:0000256" key="2">
    <source>
        <dbReference type="ARBA" id="ARBA00023002"/>
    </source>
</evidence>
<dbReference type="Pfam" id="PF01408">
    <property type="entry name" value="GFO_IDH_MocA"/>
    <property type="match status" value="1"/>
</dbReference>
<dbReference type="EC" id="1.3.1.20" evidence="3"/>
<name>A0ABM1Q0A6_DROAR</name>
<protein>
    <recommendedName>
        <fullName evidence="5">Trans-1,2-dihydrobenzene-1,2-diol dehydrogenase</fullName>
        <ecNumber evidence="4">1.1.1.179</ecNumber>
        <ecNumber evidence="3">1.3.1.20</ecNumber>
    </recommendedName>
    <alternativeName>
        <fullName evidence="8">D-xylose 1-dehydrogenase</fullName>
    </alternativeName>
    <alternativeName>
        <fullName evidence="7">D-xylose-NADP dehydrogenase</fullName>
    </alternativeName>
    <alternativeName>
        <fullName evidence="6">Dimeric dihydrodiol dehydrogenase</fullName>
    </alternativeName>
</protein>
<feature type="domain" description="Gfo/Idh/MocA-like oxidoreductase N-terminal" evidence="11">
    <location>
        <begin position="7"/>
        <end position="125"/>
    </location>
</feature>
<dbReference type="PANTHER" id="PTHR22604:SF105">
    <property type="entry name" value="TRANS-1,2-DIHYDROBENZENE-1,2-DIOL DEHYDROGENASE"/>
    <property type="match status" value="1"/>
</dbReference>
<reference evidence="14" key="1">
    <citation type="submission" date="2025-08" db="UniProtKB">
        <authorList>
            <consortium name="RefSeq"/>
        </authorList>
    </citation>
    <scope>IDENTIFICATION</scope>
    <source>
        <tissue evidence="14">Whole organism</tissue>
    </source>
</reference>
<dbReference type="Pfam" id="PF22725">
    <property type="entry name" value="GFO_IDH_MocA_C3"/>
    <property type="match status" value="1"/>
</dbReference>
<comment type="catalytic activity">
    <reaction evidence="10">
        <text>D-xylose + NADP(+) = D-xylono-1,5-lactone + NADPH + H(+)</text>
        <dbReference type="Rhea" id="RHEA:22000"/>
        <dbReference type="ChEBI" id="CHEBI:15378"/>
        <dbReference type="ChEBI" id="CHEBI:15867"/>
        <dbReference type="ChEBI" id="CHEBI:53455"/>
        <dbReference type="ChEBI" id="CHEBI:57783"/>
        <dbReference type="ChEBI" id="CHEBI:58349"/>
        <dbReference type="EC" id="1.1.1.179"/>
    </reaction>
</comment>
<organism evidence="13 14">
    <name type="scientific">Drosophila arizonae</name>
    <name type="common">Fruit fly</name>
    <dbReference type="NCBI Taxonomy" id="7263"/>
    <lineage>
        <taxon>Eukaryota</taxon>
        <taxon>Metazoa</taxon>
        <taxon>Ecdysozoa</taxon>
        <taxon>Arthropoda</taxon>
        <taxon>Hexapoda</taxon>
        <taxon>Insecta</taxon>
        <taxon>Pterygota</taxon>
        <taxon>Neoptera</taxon>
        <taxon>Endopterygota</taxon>
        <taxon>Diptera</taxon>
        <taxon>Brachycera</taxon>
        <taxon>Muscomorpha</taxon>
        <taxon>Ephydroidea</taxon>
        <taxon>Drosophilidae</taxon>
        <taxon>Drosophila</taxon>
    </lineage>
</organism>
<evidence type="ECO:0000259" key="12">
    <source>
        <dbReference type="Pfam" id="PF22725"/>
    </source>
</evidence>
<keyword evidence="13" id="KW-1185">Reference proteome</keyword>
<evidence type="ECO:0000256" key="10">
    <source>
        <dbReference type="ARBA" id="ARBA00049233"/>
    </source>
</evidence>
<evidence type="ECO:0000256" key="7">
    <source>
        <dbReference type="ARBA" id="ARBA00042988"/>
    </source>
</evidence>
<dbReference type="RefSeq" id="XP_017872892.1">
    <property type="nucleotide sequence ID" value="XM_018017403.1"/>
</dbReference>
<evidence type="ECO:0000256" key="8">
    <source>
        <dbReference type="ARBA" id="ARBA00043025"/>
    </source>
</evidence>
<keyword evidence="2" id="KW-0560">Oxidoreductase</keyword>
<dbReference type="Gene3D" id="3.30.360.10">
    <property type="entry name" value="Dihydrodipicolinate Reductase, domain 2"/>
    <property type="match status" value="1"/>
</dbReference>
<dbReference type="InterPro" id="IPR000683">
    <property type="entry name" value="Gfo/Idh/MocA-like_OxRdtase_N"/>
</dbReference>
<dbReference type="GeneID" id="108620500"/>
<evidence type="ECO:0000256" key="9">
    <source>
        <dbReference type="ARBA" id="ARBA00047423"/>
    </source>
</evidence>
<dbReference type="EC" id="1.1.1.179" evidence="4"/>
<dbReference type="InterPro" id="IPR050984">
    <property type="entry name" value="Gfo/Idh/MocA_domain"/>
</dbReference>
<proteinExistence type="inferred from homology"/>
<dbReference type="SUPFAM" id="SSF51735">
    <property type="entry name" value="NAD(P)-binding Rossmann-fold domains"/>
    <property type="match status" value="1"/>
</dbReference>